<proteinExistence type="predicted"/>
<comment type="caution">
    <text evidence="1">The sequence shown here is derived from an EMBL/GenBank/DDBJ whole genome shotgun (WGS) entry which is preliminary data.</text>
</comment>
<evidence type="ECO:0000313" key="1">
    <source>
        <dbReference type="EMBL" id="GAG78459.1"/>
    </source>
</evidence>
<sequence length="108" mass="12408">VFHLTDKYLGTYITHLNFLHGKTVKESTDEFFYKDIVKVGTTQEEVTLKNGQKTNVESFVLKVSSGDSISVRDYTIKLEEKKGTKVIPTTPMEKHIQAIRTMLREKKT</sequence>
<protein>
    <submittedName>
        <fullName evidence="1">Uncharacterized protein</fullName>
    </submittedName>
</protein>
<name>X1A9R8_9ZZZZ</name>
<reference evidence="1" key="1">
    <citation type="journal article" date="2014" name="Front. Microbiol.">
        <title>High frequency of phylogenetically diverse reductive dehalogenase-homologous genes in deep subseafloor sedimentary metagenomes.</title>
        <authorList>
            <person name="Kawai M."/>
            <person name="Futagami T."/>
            <person name="Toyoda A."/>
            <person name="Takaki Y."/>
            <person name="Nishi S."/>
            <person name="Hori S."/>
            <person name="Arai W."/>
            <person name="Tsubouchi T."/>
            <person name="Morono Y."/>
            <person name="Uchiyama I."/>
            <person name="Ito T."/>
            <person name="Fujiyama A."/>
            <person name="Inagaki F."/>
            <person name="Takami H."/>
        </authorList>
    </citation>
    <scope>NUCLEOTIDE SEQUENCE</scope>
    <source>
        <strain evidence="1">Expedition CK06-06</strain>
    </source>
</reference>
<dbReference type="EMBL" id="BART01009595">
    <property type="protein sequence ID" value="GAG78459.1"/>
    <property type="molecule type" value="Genomic_DNA"/>
</dbReference>
<gene>
    <name evidence="1" type="ORF">S01H4_21219</name>
</gene>
<accession>X1A9R8</accession>
<feature type="non-terminal residue" evidence="1">
    <location>
        <position position="1"/>
    </location>
</feature>
<dbReference type="AlphaFoldDB" id="X1A9R8"/>
<organism evidence="1">
    <name type="scientific">marine sediment metagenome</name>
    <dbReference type="NCBI Taxonomy" id="412755"/>
    <lineage>
        <taxon>unclassified sequences</taxon>
        <taxon>metagenomes</taxon>
        <taxon>ecological metagenomes</taxon>
    </lineage>
</organism>